<sequence>MTPGTTRFLPTRGLTLASLAAATALLTACASTPSADSGPVSYRLDLCAAPTPATAAGTVAAQAMQTVQILPVALDGALDQTGVAVQTSPVSLSIAQRHLWASPLPEQLSQRLAQGLQQRLDAQGRAVRVVASSALLPASGPAPWRLAVEVSHFEGLNAGDQAGSARVSGRWTLMDASGVRASRAFDTTQPLAQAGYPALVQALSCAWQQQAAAVAQTVAQAVTSRP</sequence>
<protein>
    <submittedName>
        <fullName evidence="1">PqiC family protein</fullName>
    </submittedName>
</protein>
<dbReference type="EMBL" id="JAWDIE010000003">
    <property type="protein sequence ID" value="MEJ7137411.1"/>
    <property type="molecule type" value="Genomic_DNA"/>
</dbReference>
<accession>A0ACC6NZM6</accession>
<gene>
    <name evidence="1" type="ORF">RV045_03065</name>
</gene>
<dbReference type="Proteomes" id="UP001364695">
    <property type="component" value="Unassembled WGS sequence"/>
</dbReference>
<comment type="caution">
    <text evidence="1">The sequence shown here is derived from an EMBL/GenBank/DDBJ whole genome shotgun (WGS) entry which is preliminary data.</text>
</comment>
<evidence type="ECO:0000313" key="1">
    <source>
        <dbReference type="EMBL" id="MEJ7137411.1"/>
    </source>
</evidence>
<keyword evidence="2" id="KW-1185">Reference proteome</keyword>
<evidence type="ECO:0000313" key="2">
    <source>
        <dbReference type="Proteomes" id="UP001364695"/>
    </source>
</evidence>
<name>A0ACC6NZM6_9BURK</name>
<organism evidence="1 2">
    <name type="scientific">Amphibiibacter pelophylacis</name>
    <dbReference type="NCBI Taxonomy" id="1799477"/>
    <lineage>
        <taxon>Bacteria</taxon>
        <taxon>Pseudomonadati</taxon>
        <taxon>Pseudomonadota</taxon>
        <taxon>Betaproteobacteria</taxon>
        <taxon>Burkholderiales</taxon>
        <taxon>Sphaerotilaceae</taxon>
        <taxon>Amphibiibacter</taxon>
    </lineage>
</organism>
<proteinExistence type="predicted"/>
<reference evidence="1" key="1">
    <citation type="submission" date="2023-10" db="EMBL/GenBank/DDBJ databases">
        <title>Amphibacter perezi, gen. nov., sp. nov. a novel taxa of the family Comamonadaceae, class Betaproteobacteria isolated from the skin microbiota of Pelophylax perezi from different populations.</title>
        <authorList>
            <person name="Costa S."/>
            <person name="Proenca D.N."/>
            <person name="Lopes I."/>
            <person name="Morais P.V."/>
        </authorList>
    </citation>
    <scope>NUCLEOTIDE SEQUENCE</scope>
    <source>
        <strain evidence="1">SL12-8</strain>
    </source>
</reference>